<organism evidence="2 3">
    <name type="scientific">Nocardia goodfellowii</name>
    <dbReference type="NCBI Taxonomy" id="882446"/>
    <lineage>
        <taxon>Bacteria</taxon>
        <taxon>Bacillati</taxon>
        <taxon>Actinomycetota</taxon>
        <taxon>Actinomycetes</taxon>
        <taxon>Mycobacteriales</taxon>
        <taxon>Nocardiaceae</taxon>
        <taxon>Nocardia</taxon>
    </lineage>
</organism>
<evidence type="ECO:0000313" key="3">
    <source>
        <dbReference type="Proteomes" id="UP001519325"/>
    </source>
</evidence>
<dbReference type="InterPro" id="IPR036291">
    <property type="entry name" value="NAD(P)-bd_dom_sf"/>
</dbReference>
<dbReference type="Pfam" id="PF03435">
    <property type="entry name" value="Sacchrp_dh_NADP"/>
    <property type="match status" value="1"/>
</dbReference>
<dbReference type="Proteomes" id="UP001519325">
    <property type="component" value="Unassembled WGS sequence"/>
</dbReference>
<comment type="caution">
    <text evidence="2">The sequence shown here is derived from an EMBL/GenBank/DDBJ whole genome shotgun (WGS) entry which is preliminary data.</text>
</comment>
<sequence length="350" mass="36320">MSNHTIAVYGASGFQGVLVLAELARRNITTRVTGRDADKLKAAAAQAGMPGAEVRAAEIDDHAALVAAFSGADVVLNCAGPFTPTGDRVLAAIIEAGAHYADTCGEQPFLQHVYETYSAAAESAGVTIVPAATDGGIPGDLLAHLLGDHLGPLAELTSVHRFGGETTMSRGSLRTMLGISDAMTDGGVAYLDNAWQHGPFAPFVPVILPGAPEPVALAPFPLQEPVSVPRHLQVRTVRGAVEESTRALFATPLTDDMIESLPVGPDDAQRAACTWTIVLDAVAEDGRRARGVVTGPDTYGTTALTAVEAALRLATSPPSAGVLAPAQAFDPADFLAALRPHGLRWTIEDR</sequence>
<dbReference type="InterPro" id="IPR005097">
    <property type="entry name" value="Sacchrp_dh_NADP-bd"/>
</dbReference>
<feature type="domain" description="Saccharopine dehydrogenase NADP binding" evidence="1">
    <location>
        <begin position="6"/>
        <end position="129"/>
    </location>
</feature>
<dbReference type="EMBL" id="JAGGMR010000001">
    <property type="protein sequence ID" value="MBP2190831.1"/>
    <property type="molecule type" value="Genomic_DNA"/>
</dbReference>
<dbReference type="RefSeq" id="WP_209891538.1">
    <property type="nucleotide sequence ID" value="NZ_JAGGMR010000001.1"/>
</dbReference>
<reference evidence="2 3" key="1">
    <citation type="submission" date="2021-03" db="EMBL/GenBank/DDBJ databases">
        <title>Sequencing the genomes of 1000 actinobacteria strains.</title>
        <authorList>
            <person name="Klenk H.-P."/>
        </authorList>
    </citation>
    <scope>NUCLEOTIDE SEQUENCE [LARGE SCALE GENOMIC DNA]</scope>
    <source>
        <strain evidence="2 3">DSM 45516</strain>
    </source>
</reference>
<dbReference type="PANTHER" id="PTHR43781:SF1">
    <property type="entry name" value="SACCHAROPINE DEHYDROGENASE"/>
    <property type="match status" value="1"/>
</dbReference>
<keyword evidence="3" id="KW-1185">Reference proteome</keyword>
<dbReference type="PANTHER" id="PTHR43781">
    <property type="entry name" value="SACCHAROPINE DEHYDROGENASE"/>
    <property type="match status" value="1"/>
</dbReference>
<accession>A0ABS4QGK5</accession>
<proteinExistence type="predicted"/>
<dbReference type="Gene3D" id="3.40.50.720">
    <property type="entry name" value="NAD(P)-binding Rossmann-like Domain"/>
    <property type="match status" value="1"/>
</dbReference>
<evidence type="ECO:0000259" key="1">
    <source>
        <dbReference type="Pfam" id="PF03435"/>
    </source>
</evidence>
<dbReference type="SUPFAM" id="SSF51735">
    <property type="entry name" value="NAD(P)-binding Rossmann-fold domains"/>
    <property type="match status" value="1"/>
</dbReference>
<gene>
    <name evidence="2" type="ORF">BJ987_003732</name>
</gene>
<evidence type="ECO:0000313" key="2">
    <source>
        <dbReference type="EMBL" id="MBP2190831.1"/>
    </source>
</evidence>
<protein>
    <submittedName>
        <fullName evidence="2">Short subunit dehydrogenase-like uncharacterized protein</fullName>
    </submittedName>
</protein>
<name>A0ABS4QGK5_9NOCA</name>